<protein>
    <submittedName>
        <fullName evidence="3">Uncharacterized protein</fullName>
    </submittedName>
</protein>
<gene>
    <name evidence="3" type="ORF">JEODO184_01931</name>
</gene>
<sequence length="84" mass="9551">MFITYGLALVSSIILLVIKKEHPKTQNDIKESTAEQKSKFETVQQQDEDKESLGIDKIVLFSIVGALILFLIFVIYFSWALTNT</sequence>
<comment type="caution">
    <text evidence="3">The sequence shown here is derived from an EMBL/GenBank/DDBJ whole genome shotgun (WGS) entry which is preliminary data.</text>
</comment>
<dbReference type="AlphaFoldDB" id="A0A6V7RPE8"/>
<keyword evidence="2" id="KW-1133">Transmembrane helix</keyword>
<keyword evidence="2" id="KW-0812">Transmembrane</keyword>
<organism evidence="3 4">
    <name type="scientific">Jeotgalicoccus meleagridis</name>
    <dbReference type="NCBI Taxonomy" id="2759181"/>
    <lineage>
        <taxon>Bacteria</taxon>
        <taxon>Bacillati</taxon>
        <taxon>Bacillota</taxon>
        <taxon>Bacilli</taxon>
        <taxon>Bacillales</taxon>
        <taxon>Staphylococcaceae</taxon>
        <taxon>Jeotgalicoccus</taxon>
    </lineage>
</organism>
<proteinExistence type="predicted"/>
<reference evidence="3 4" key="1">
    <citation type="submission" date="2020-07" db="EMBL/GenBank/DDBJ databases">
        <authorList>
            <person name="Criscuolo A."/>
        </authorList>
    </citation>
    <scope>NUCLEOTIDE SEQUENCE [LARGE SCALE GENOMIC DNA]</scope>
    <source>
        <strain evidence="3">CIP111649</strain>
    </source>
</reference>
<evidence type="ECO:0000256" key="2">
    <source>
        <dbReference type="SAM" id="Phobius"/>
    </source>
</evidence>
<accession>A0A6V7RPE8</accession>
<evidence type="ECO:0000313" key="4">
    <source>
        <dbReference type="Proteomes" id="UP000589351"/>
    </source>
</evidence>
<name>A0A6V7RPE8_9STAP</name>
<evidence type="ECO:0000313" key="3">
    <source>
        <dbReference type="EMBL" id="CAD2080417.1"/>
    </source>
</evidence>
<dbReference type="EMBL" id="CAJEWD010000008">
    <property type="protein sequence ID" value="CAD2080417.1"/>
    <property type="molecule type" value="Genomic_DNA"/>
</dbReference>
<keyword evidence="2" id="KW-0472">Membrane</keyword>
<dbReference type="RefSeq" id="WP_185126425.1">
    <property type="nucleotide sequence ID" value="NZ_CAJEWD010000008.1"/>
</dbReference>
<evidence type="ECO:0000256" key="1">
    <source>
        <dbReference type="SAM" id="MobiDB-lite"/>
    </source>
</evidence>
<feature type="compositionally biased region" description="Basic and acidic residues" evidence="1">
    <location>
        <begin position="24"/>
        <end position="40"/>
    </location>
</feature>
<feature type="region of interest" description="Disordered" evidence="1">
    <location>
        <begin position="24"/>
        <end position="49"/>
    </location>
</feature>
<keyword evidence="4" id="KW-1185">Reference proteome</keyword>
<dbReference type="Proteomes" id="UP000589351">
    <property type="component" value="Unassembled WGS sequence"/>
</dbReference>
<feature type="transmembrane region" description="Helical" evidence="2">
    <location>
        <begin position="58"/>
        <end position="79"/>
    </location>
</feature>